<dbReference type="InterPro" id="IPR052179">
    <property type="entry name" value="DD-CPase-like"/>
</dbReference>
<dbReference type="PANTHER" id="PTHR34385:SF1">
    <property type="entry name" value="PEPTIDOGLYCAN L-ALANYL-D-GLUTAMATE ENDOPEPTIDASE CWLK"/>
    <property type="match status" value="1"/>
</dbReference>
<name>A0ABX1N863_9RHOO</name>
<dbReference type="PANTHER" id="PTHR34385">
    <property type="entry name" value="D-ALANYL-D-ALANINE CARBOXYPEPTIDASE"/>
    <property type="match status" value="1"/>
</dbReference>
<dbReference type="InterPro" id="IPR003709">
    <property type="entry name" value="VanY-like_core_dom"/>
</dbReference>
<dbReference type="InterPro" id="IPR058193">
    <property type="entry name" value="VanY/YodJ_core_dom"/>
</dbReference>
<dbReference type="SUPFAM" id="SSF55166">
    <property type="entry name" value="Hedgehog/DD-peptidase"/>
    <property type="match status" value="1"/>
</dbReference>
<dbReference type="Proteomes" id="UP000601990">
    <property type="component" value="Unassembled WGS sequence"/>
</dbReference>
<evidence type="ECO:0000313" key="2">
    <source>
        <dbReference type="EMBL" id="NMF95420.1"/>
    </source>
</evidence>
<dbReference type="GO" id="GO:0004180">
    <property type="term" value="F:carboxypeptidase activity"/>
    <property type="evidence" value="ECO:0007669"/>
    <property type="project" value="UniProtKB-KW"/>
</dbReference>
<dbReference type="Pfam" id="PF02557">
    <property type="entry name" value="VanY"/>
    <property type="match status" value="1"/>
</dbReference>
<sequence>MVTGKYFRAIADAAGRRLWLASVKVEAAAASGSRDERRIAVLHRRLGVPAHYVRRGLPFHPEARETVAVACGLAGALHHMTPETCEQWGRMKAAAAEAGITLAVRWAFRSIDDQAVLLRKYLRCGKQIDELLTWIAAPGYSEHHSGRALDFEPIPRGTPFEHTSAFAWLCEHAGIYGFAMSYPQDNDYGLVFEPWHWCFQERT</sequence>
<proteinExistence type="predicted"/>
<keyword evidence="2" id="KW-0378">Hydrolase</keyword>
<keyword evidence="2" id="KW-0121">Carboxypeptidase</keyword>
<organism evidence="2 3">
    <name type="scientific">Aromatoleum buckelii</name>
    <dbReference type="NCBI Taxonomy" id="200254"/>
    <lineage>
        <taxon>Bacteria</taxon>
        <taxon>Pseudomonadati</taxon>
        <taxon>Pseudomonadota</taxon>
        <taxon>Betaproteobacteria</taxon>
        <taxon>Rhodocyclales</taxon>
        <taxon>Rhodocyclaceae</taxon>
        <taxon>Aromatoleum</taxon>
    </lineage>
</organism>
<dbReference type="RefSeq" id="WP_169200603.1">
    <property type="nucleotide sequence ID" value="NZ_WTVH02000009.1"/>
</dbReference>
<dbReference type="CDD" id="cd14852">
    <property type="entry name" value="LD-carboxypeptidase"/>
    <property type="match status" value="1"/>
</dbReference>
<dbReference type="EMBL" id="WTVH01000078">
    <property type="protein sequence ID" value="NMF95420.1"/>
    <property type="molecule type" value="Genomic_DNA"/>
</dbReference>
<accession>A0ABX1N863</accession>
<evidence type="ECO:0000313" key="3">
    <source>
        <dbReference type="Proteomes" id="UP000601990"/>
    </source>
</evidence>
<comment type="caution">
    <text evidence="2">The sequence shown here is derived from an EMBL/GenBank/DDBJ whole genome shotgun (WGS) entry which is preliminary data.</text>
</comment>
<protein>
    <submittedName>
        <fullName evidence="2">D-alanyl-D-alanine carboxypeptidase family protein</fullName>
    </submittedName>
</protein>
<keyword evidence="2" id="KW-0645">Protease</keyword>
<feature type="domain" description="D-alanyl-D-alanine carboxypeptidase-like core" evidence="1">
    <location>
        <begin position="78"/>
        <end position="200"/>
    </location>
</feature>
<dbReference type="Gene3D" id="3.30.1380.10">
    <property type="match status" value="1"/>
</dbReference>
<keyword evidence="3" id="KW-1185">Reference proteome</keyword>
<reference evidence="2" key="1">
    <citation type="submission" date="2019-12" db="EMBL/GenBank/DDBJ databases">
        <title>Comparative genomics gives insights into the taxonomy of the Azoarcus-Aromatoleum group and reveals separate origins of nif in the plant-associated Azoarcus and non-plant-associated Aromatoleum sub-groups.</title>
        <authorList>
            <person name="Lafos M."/>
            <person name="Maluk M."/>
            <person name="Batista M."/>
            <person name="Junghare M."/>
            <person name="Carmona M."/>
            <person name="Faoro H."/>
            <person name="Cruz L.M."/>
            <person name="Battistoni F."/>
            <person name="De Souza E."/>
            <person name="Pedrosa F."/>
            <person name="Chen W.-M."/>
            <person name="Poole P.S."/>
            <person name="Dixon R.A."/>
            <person name="James E.K."/>
        </authorList>
    </citation>
    <scope>NUCLEOTIDE SEQUENCE</scope>
    <source>
        <strain evidence="2">U120</strain>
    </source>
</reference>
<dbReference type="InterPro" id="IPR009045">
    <property type="entry name" value="Zn_M74/Hedgehog-like"/>
</dbReference>
<evidence type="ECO:0000259" key="1">
    <source>
        <dbReference type="Pfam" id="PF02557"/>
    </source>
</evidence>
<gene>
    <name evidence="2" type="ORF">GO608_19205</name>
</gene>